<dbReference type="GO" id="GO:0016787">
    <property type="term" value="F:hydrolase activity"/>
    <property type="evidence" value="ECO:0007669"/>
    <property type="project" value="UniProtKB-KW"/>
</dbReference>
<dbReference type="PANTHER" id="PTHR43329">
    <property type="entry name" value="EPOXIDE HYDROLASE"/>
    <property type="match status" value="1"/>
</dbReference>
<dbReference type="SUPFAM" id="SSF53474">
    <property type="entry name" value="alpha/beta-Hydrolases"/>
    <property type="match status" value="1"/>
</dbReference>
<proteinExistence type="predicted"/>
<sequence length="285" mass="31098">MHAATAGDPNDPLLLLIHGTFGAWLDFREVIAPLADEGFYVAAVDMRGYGLSDKPPSRHGNDALYALGDIDGIITALGHERAVIAGHDTGGAMGWGFAACYPHRTTALISISAAHPHDLRTYLMARPWQLIPMLIRISVGRLPRPLLQRFSSRIPMLWRRELLLNTTRAFHNTPAFEELLDARILAARTPNALRGVILNSRLLTPKIISLPDAAARRASAPVAAPVLAIHPPQSVWTGIDRLARTRTTGPLRTASIPGTKNLPHVENPQGFVEEISRFLRGIDAV</sequence>
<dbReference type="Pfam" id="PF00561">
    <property type="entry name" value="Abhydrolase_1"/>
    <property type="match status" value="1"/>
</dbReference>
<keyword evidence="4" id="KW-1185">Reference proteome</keyword>
<evidence type="ECO:0000313" key="4">
    <source>
        <dbReference type="Proteomes" id="UP000658613"/>
    </source>
</evidence>
<dbReference type="InterPro" id="IPR000073">
    <property type="entry name" value="AB_hydrolase_1"/>
</dbReference>
<comment type="caution">
    <text evidence="3">The sequence shown here is derived from an EMBL/GenBank/DDBJ whole genome shotgun (WGS) entry which is preliminary data.</text>
</comment>
<dbReference type="PRINTS" id="PR00412">
    <property type="entry name" value="EPOXHYDRLASE"/>
</dbReference>
<accession>A0A931GXV0</accession>
<dbReference type="AlphaFoldDB" id="A0A931GXV0"/>
<gene>
    <name evidence="3" type="ORF">IW254_001503</name>
</gene>
<reference evidence="3" key="1">
    <citation type="submission" date="2020-11" db="EMBL/GenBank/DDBJ databases">
        <title>Sequencing the genomes of 1000 actinobacteria strains.</title>
        <authorList>
            <person name="Klenk H.-P."/>
        </authorList>
    </citation>
    <scope>NUCLEOTIDE SEQUENCE</scope>
    <source>
        <strain evidence="3">DSM 45632</strain>
    </source>
</reference>
<keyword evidence="1" id="KW-0378">Hydrolase</keyword>
<dbReference type="InterPro" id="IPR000639">
    <property type="entry name" value="Epox_hydrolase-like"/>
</dbReference>
<evidence type="ECO:0000313" key="3">
    <source>
        <dbReference type="EMBL" id="MBG6122534.1"/>
    </source>
</evidence>
<protein>
    <submittedName>
        <fullName evidence="3">Pimeloyl-ACP methyl ester carboxylesterase</fullName>
    </submittedName>
</protein>
<dbReference type="Proteomes" id="UP000658613">
    <property type="component" value="Unassembled WGS sequence"/>
</dbReference>
<name>A0A931GXV0_9CORY</name>
<dbReference type="RefSeq" id="WP_231375491.1">
    <property type="nucleotide sequence ID" value="NZ_CP046980.1"/>
</dbReference>
<feature type="domain" description="AB hydrolase-1" evidence="2">
    <location>
        <begin position="12"/>
        <end position="129"/>
    </location>
</feature>
<dbReference type="InterPro" id="IPR029058">
    <property type="entry name" value="AB_hydrolase_fold"/>
</dbReference>
<dbReference type="EMBL" id="JADOUE010000001">
    <property type="protein sequence ID" value="MBG6122534.1"/>
    <property type="molecule type" value="Genomic_DNA"/>
</dbReference>
<evidence type="ECO:0000256" key="1">
    <source>
        <dbReference type="ARBA" id="ARBA00022801"/>
    </source>
</evidence>
<organism evidence="3 4">
    <name type="scientific">Corynebacterium aquatimens</name>
    <dbReference type="NCBI Taxonomy" id="1190508"/>
    <lineage>
        <taxon>Bacteria</taxon>
        <taxon>Bacillati</taxon>
        <taxon>Actinomycetota</taxon>
        <taxon>Actinomycetes</taxon>
        <taxon>Mycobacteriales</taxon>
        <taxon>Corynebacteriaceae</taxon>
        <taxon>Corynebacterium</taxon>
    </lineage>
</organism>
<dbReference type="PRINTS" id="PR00111">
    <property type="entry name" value="ABHYDROLASE"/>
</dbReference>
<evidence type="ECO:0000259" key="2">
    <source>
        <dbReference type="Pfam" id="PF00561"/>
    </source>
</evidence>
<dbReference type="Gene3D" id="3.40.50.1820">
    <property type="entry name" value="alpha/beta hydrolase"/>
    <property type="match status" value="1"/>
</dbReference>